<dbReference type="AlphaFoldDB" id="A0A9X1ZUK4"/>
<protein>
    <submittedName>
        <fullName evidence="1">Uncharacterized protein</fullName>
    </submittedName>
</protein>
<evidence type="ECO:0000313" key="2">
    <source>
        <dbReference type="Proteomes" id="UP001139333"/>
    </source>
</evidence>
<accession>A0A9X1ZUK4</accession>
<name>A0A9X1ZUK4_9GAMM</name>
<dbReference type="Proteomes" id="UP001139333">
    <property type="component" value="Unassembled WGS sequence"/>
</dbReference>
<proteinExistence type="predicted"/>
<reference evidence="1" key="1">
    <citation type="submission" date="2022-01" db="EMBL/GenBank/DDBJ databases">
        <title>Whole genome-based taxonomy of the Shewanellaceae.</title>
        <authorList>
            <person name="Martin-Rodriguez A.J."/>
        </authorList>
    </citation>
    <scope>NUCLEOTIDE SEQUENCE</scope>
    <source>
        <strain evidence="1">DSM 16422</strain>
    </source>
</reference>
<gene>
    <name evidence="1" type="ORF">L2672_07605</name>
</gene>
<keyword evidence="2" id="KW-1185">Reference proteome</keyword>
<dbReference type="EMBL" id="JAKIKP010000004">
    <property type="protein sequence ID" value="MCL1142551.1"/>
    <property type="molecule type" value="Genomic_DNA"/>
</dbReference>
<comment type="caution">
    <text evidence="1">The sequence shown here is derived from an EMBL/GenBank/DDBJ whole genome shotgun (WGS) entry which is preliminary data.</text>
</comment>
<evidence type="ECO:0000313" key="1">
    <source>
        <dbReference type="EMBL" id="MCL1142551.1"/>
    </source>
</evidence>
<dbReference type="RefSeq" id="WP_248995230.1">
    <property type="nucleotide sequence ID" value="NZ_JAKIKP010000004.1"/>
</dbReference>
<sequence length="68" mass="7731">MNKVNISISERKLAQLIQSGNLCAADINCLDKTSKQLIWKLCLWCCKKRIDCHEVFFDSVNGVEQSIS</sequence>
<organism evidence="1 2">
    <name type="scientific">Shewanella gaetbuli</name>
    <dbReference type="NCBI Taxonomy" id="220752"/>
    <lineage>
        <taxon>Bacteria</taxon>
        <taxon>Pseudomonadati</taxon>
        <taxon>Pseudomonadota</taxon>
        <taxon>Gammaproteobacteria</taxon>
        <taxon>Alteromonadales</taxon>
        <taxon>Shewanellaceae</taxon>
        <taxon>Shewanella</taxon>
    </lineage>
</organism>